<dbReference type="CDD" id="cd06173">
    <property type="entry name" value="MFS_MefA_like"/>
    <property type="match status" value="1"/>
</dbReference>
<gene>
    <name evidence="9" type="ORF">NCTC13832_00331</name>
    <name evidence="8" type="ORF">TP70_06370</name>
</gene>
<dbReference type="OrthoDB" id="9775268at2"/>
<feature type="transmembrane region" description="Helical" evidence="7">
    <location>
        <begin position="135"/>
        <end position="157"/>
    </location>
</feature>
<keyword evidence="4 7" id="KW-0812">Transmembrane</keyword>
<dbReference type="EMBL" id="UHDT01000001">
    <property type="protein sequence ID" value="SUM56675.1"/>
    <property type="molecule type" value="Genomic_DNA"/>
</dbReference>
<evidence type="ECO:0000313" key="9">
    <source>
        <dbReference type="EMBL" id="SUM56675.1"/>
    </source>
</evidence>
<dbReference type="AlphaFoldDB" id="A0A0D6XQ43"/>
<feature type="transmembrane region" description="Helical" evidence="7">
    <location>
        <begin position="208"/>
        <end position="233"/>
    </location>
</feature>
<feature type="transmembrane region" description="Helical" evidence="7">
    <location>
        <begin position="245"/>
        <end position="266"/>
    </location>
</feature>
<dbReference type="PANTHER" id="PTHR43266:SF2">
    <property type="entry name" value="MAJOR FACILITATOR SUPERFAMILY (MFS) PROFILE DOMAIN-CONTAINING PROTEIN"/>
    <property type="match status" value="1"/>
</dbReference>
<name>A0A0D6XQ43_9STAP</name>
<dbReference type="GO" id="GO:0005886">
    <property type="term" value="C:plasma membrane"/>
    <property type="evidence" value="ECO:0007669"/>
    <property type="project" value="UniProtKB-SubCell"/>
</dbReference>
<keyword evidence="6 7" id="KW-0472">Membrane</keyword>
<dbReference type="EMBL" id="JXWY01000036">
    <property type="protein sequence ID" value="KIX90742.1"/>
    <property type="molecule type" value="Genomic_DNA"/>
</dbReference>
<feature type="transmembrane region" description="Helical" evidence="7">
    <location>
        <begin position="302"/>
        <end position="321"/>
    </location>
</feature>
<keyword evidence="5 7" id="KW-1133">Transmembrane helix</keyword>
<dbReference type="SUPFAM" id="SSF103473">
    <property type="entry name" value="MFS general substrate transporter"/>
    <property type="match status" value="1"/>
</dbReference>
<feature type="transmembrane region" description="Helical" evidence="7">
    <location>
        <begin position="278"/>
        <end position="296"/>
    </location>
</feature>
<proteinExistence type="predicted"/>
<dbReference type="RefSeq" id="WP_044360421.1">
    <property type="nucleotide sequence ID" value="NZ_JXWY01000036.1"/>
</dbReference>
<feature type="transmembrane region" description="Helical" evidence="7">
    <location>
        <begin position="93"/>
        <end position="114"/>
    </location>
</feature>
<evidence type="ECO:0000256" key="4">
    <source>
        <dbReference type="ARBA" id="ARBA00022692"/>
    </source>
</evidence>
<accession>A0A0D6XQ43</accession>
<dbReference type="InterPro" id="IPR036259">
    <property type="entry name" value="MFS_trans_sf"/>
</dbReference>
<evidence type="ECO:0000256" key="3">
    <source>
        <dbReference type="ARBA" id="ARBA00022475"/>
    </source>
</evidence>
<evidence type="ECO:0000256" key="2">
    <source>
        <dbReference type="ARBA" id="ARBA00022448"/>
    </source>
</evidence>
<reference evidence="9 11" key="2">
    <citation type="submission" date="2018-06" db="EMBL/GenBank/DDBJ databases">
        <authorList>
            <consortium name="Pathogen Informatics"/>
            <person name="Doyle S."/>
        </authorList>
    </citation>
    <scope>NUCLEOTIDE SEQUENCE [LARGE SCALE GENOMIC DNA]</scope>
    <source>
        <strain evidence="9 11">NCTC13832</strain>
    </source>
</reference>
<keyword evidence="3" id="KW-1003">Cell membrane</keyword>
<evidence type="ECO:0000256" key="7">
    <source>
        <dbReference type="SAM" id="Phobius"/>
    </source>
</evidence>
<feature type="transmembrane region" description="Helical" evidence="7">
    <location>
        <begin position="7"/>
        <end position="30"/>
    </location>
</feature>
<comment type="subcellular location">
    <subcellularLocation>
        <location evidence="1">Cell membrane</location>
        <topology evidence="1">Multi-pass membrane protein</topology>
    </subcellularLocation>
</comment>
<keyword evidence="2" id="KW-0813">Transport</keyword>
<sequence length="349" mass="38575">MKKAVILVLFDIISNFGSRVFSFACAFYILQYTDTSYTYSVYLALIVLCGIIASPIIGVFTDSVNNRRLVILAQMATIAILAIFFFVFDVAGIQLIIITGMILTITDSVNMLIIQSNLQTIVGEHLERIVSLRQTIITVVTFLAPMVGGVLIAFLSIQTLATLTLVTESLSLILLLLLPLKTYLDQTERISFMTNFKEGFSYMKQQKIILLFIFVGLSVNFFVNSVVVGVPIIAIQTLGLNSAQFGVIEGSLTISIFLTSLLFSVFPIQSHLFRNLKVAIALYGVTLSGLGIFLFFETSSSMSFIFLIGVYAAIGFTMPYLNTPYSIYLQKTVDDAYKGRVFSINQSIV</sequence>
<dbReference type="InterPro" id="IPR011701">
    <property type="entry name" value="MFS"/>
</dbReference>
<feature type="transmembrane region" description="Helical" evidence="7">
    <location>
        <begin position="163"/>
        <end position="184"/>
    </location>
</feature>
<dbReference type="Gene3D" id="1.20.1250.20">
    <property type="entry name" value="MFS general substrate transporter like domains"/>
    <property type="match status" value="1"/>
</dbReference>
<evidence type="ECO:0000256" key="6">
    <source>
        <dbReference type="ARBA" id="ARBA00023136"/>
    </source>
</evidence>
<evidence type="ECO:0000313" key="11">
    <source>
        <dbReference type="Proteomes" id="UP000254100"/>
    </source>
</evidence>
<protein>
    <submittedName>
        <fullName evidence="9">Major facilitator family transporter</fullName>
    </submittedName>
</protein>
<dbReference type="Proteomes" id="UP000032366">
    <property type="component" value="Unassembled WGS sequence"/>
</dbReference>
<dbReference type="Pfam" id="PF07690">
    <property type="entry name" value="MFS_1"/>
    <property type="match status" value="1"/>
</dbReference>
<feature type="transmembrane region" description="Helical" evidence="7">
    <location>
        <begin position="36"/>
        <end position="57"/>
    </location>
</feature>
<evidence type="ECO:0000313" key="8">
    <source>
        <dbReference type="EMBL" id="KIX90742.1"/>
    </source>
</evidence>
<keyword evidence="10" id="KW-1185">Reference proteome</keyword>
<dbReference type="Proteomes" id="UP000254100">
    <property type="component" value="Unassembled WGS sequence"/>
</dbReference>
<feature type="transmembrane region" description="Helical" evidence="7">
    <location>
        <begin position="69"/>
        <end position="87"/>
    </location>
</feature>
<evidence type="ECO:0000313" key="10">
    <source>
        <dbReference type="Proteomes" id="UP000032366"/>
    </source>
</evidence>
<reference evidence="8 10" key="1">
    <citation type="submission" date="2015-01" db="EMBL/GenBank/DDBJ databases">
        <authorList>
            <person name="Guo J."/>
        </authorList>
    </citation>
    <scope>NUCLEOTIDE SEQUENCE [LARGE SCALE GENOMIC DNA]</scope>
    <source>
        <strain evidence="8 10">DSM 22147</strain>
    </source>
</reference>
<dbReference type="PANTHER" id="PTHR43266">
    <property type="entry name" value="MACROLIDE-EFFLUX PROTEIN"/>
    <property type="match status" value="1"/>
</dbReference>
<dbReference type="GO" id="GO:0022857">
    <property type="term" value="F:transmembrane transporter activity"/>
    <property type="evidence" value="ECO:0007669"/>
    <property type="project" value="InterPro"/>
</dbReference>
<evidence type="ECO:0000256" key="5">
    <source>
        <dbReference type="ARBA" id="ARBA00022989"/>
    </source>
</evidence>
<evidence type="ECO:0000256" key="1">
    <source>
        <dbReference type="ARBA" id="ARBA00004651"/>
    </source>
</evidence>
<dbReference type="STRING" id="569857.TP70_06370"/>
<organism evidence="9 11">
    <name type="scientific">Staphylococcus microti</name>
    <dbReference type="NCBI Taxonomy" id="569857"/>
    <lineage>
        <taxon>Bacteria</taxon>
        <taxon>Bacillati</taxon>
        <taxon>Bacillota</taxon>
        <taxon>Bacilli</taxon>
        <taxon>Bacillales</taxon>
        <taxon>Staphylococcaceae</taxon>
        <taxon>Staphylococcus</taxon>
    </lineage>
</organism>